<comment type="caution">
    <text evidence="1">The sequence shown here is derived from an EMBL/GenBank/DDBJ whole genome shotgun (WGS) entry which is preliminary data.</text>
</comment>
<name>A0AAD5VBQ0_9APHY</name>
<reference evidence="1" key="1">
    <citation type="submission" date="2022-07" db="EMBL/GenBank/DDBJ databases">
        <title>Genome Sequence of Physisporinus lineatus.</title>
        <authorList>
            <person name="Buettner E."/>
        </authorList>
    </citation>
    <scope>NUCLEOTIDE SEQUENCE</scope>
    <source>
        <strain evidence="1">VT162</strain>
    </source>
</reference>
<dbReference type="AlphaFoldDB" id="A0AAD5VBQ0"/>
<gene>
    <name evidence="1" type="ORF">NLI96_g2075</name>
</gene>
<dbReference type="EMBL" id="JANAWD010000043">
    <property type="protein sequence ID" value="KAJ3489537.1"/>
    <property type="molecule type" value="Genomic_DNA"/>
</dbReference>
<evidence type="ECO:0000313" key="1">
    <source>
        <dbReference type="EMBL" id="KAJ3489537.1"/>
    </source>
</evidence>
<organism evidence="1 2">
    <name type="scientific">Meripilus lineatus</name>
    <dbReference type="NCBI Taxonomy" id="2056292"/>
    <lineage>
        <taxon>Eukaryota</taxon>
        <taxon>Fungi</taxon>
        <taxon>Dikarya</taxon>
        <taxon>Basidiomycota</taxon>
        <taxon>Agaricomycotina</taxon>
        <taxon>Agaricomycetes</taxon>
        <taxon>Polyporales</taxon>
        <taxon>Meripilaceae</taxon>
        <taxon>Meripilus</taxon>
    </lineage>
</organism>
<protein>
    <submittedName>
        <fullName evidence="1">Uncharacterized protein</fullName>
    </submittedName>
</protein>
<keyword evidence="2" id="KW-1185">Reference proteome</keyword>
<proteinExistence type="predicted"/>
<dbReference type="Proteomes" id="UP001212997">
    <property type="component" value="Unassembled WGS sequence"/>
</dbReference>
<evidence type="ECO:0000313" key="2">
    <source>
        <dbReference type="Proteomes" id="UP001212997"/>
    </source>
</evidence>
<accession>A0AAD5VBQ0</accession>
<sequence>MATVENQTYSFEVFERPGKEWSLRKCREIVHELREFASPFLIPLPDYQCLSLAPGALDDKLLVIVRQGFSPYKIVAFTSSVLIEMPFLKDFDTCTTVLHGGLTCVSPKMRGSNLTIQLTFHVWSHMAQEYPEGFWTTNVAEVISSLGNFGIYTRHCYPHPSVSKPLEVQRRIAQEISLHHRVCMDISPEAVFDPDTFVFKGSNLPGSCFRKDTEDPRYHHRDPRETQYFKALLGRNEGNEVLQVAFLSMQVLLYNLATKKDKSSMLAKL</sequence>